<dbReference type="InterPro" id="IPR017911">
    <property type="entry name" value="MacB-like_ATP-bd"/>
</dbReference>
<accession>A0ABD5NVE4</accession>
<sequence length="267" mass="28690">MTETMRSTTAEKRDSPTDVAPVVRGESLSKTYARGTTSSLASYLPWQATGDDRPTVTALADVSITVRPGEIVALAGPSGSGKSTLLHLLAGLEQPDSGRVVFDGTDLTQQSSRELTTHRLHDVGIVFQRFHLLDAFSARTNVAIPLLELGLSKRDRRERATAALERVGLGDRIQHTPGELSGGEQQRVAIARALVTEPTLLVADEPTGELDSEAGRRVLAELESVATDHAVVLASHDRATLEIADRVVELHDGKRVETTEMDSTDAV</sequence>
<evidence type="ECO:0000256" key="4">
    <source>
        <dbReference type="SAM" id="MobiDB-lite"/>
    </source>
</evidence>
<dbReference type="SMART" id="SM00382">
    <property type="entry name" value="AAA"/>
    <property type="match status" value="1"/>
</dbReference>
<dbReference type="PANTHER" id="PTHR24220">
    <property type="entry name" value="IMPORT ATP-BINDING PROTEIN"/>
    <property type="match status" value="1"/>
</dbReference>
<dbReference type="PROSITE" id="PS00211">
    <property type="entry name" value="ABC_TRANSPORTER_1"/>
    <property type="match status" value="1"/>
</dbReference>
<dbReference type="Gene3D" id="3.40.50.300">
    <property type="entry name" value="P-loop containing nucleotide triphosphate hydrolases"/>
    <property type="match status" value="1"/>
</dbReference>
<evidence type="ECO:0000313" key="7">
    <source>
        <dbReference type="Proteomes" id="UP001595821"/>
    </source>
</evidence>
<feature type="region of interest" description="Disordered" evidence="4">
    <location>
        <begin position="1"/>
        <end position="21"/>
    </location>
</feature>
<feature type="domain" description="ABC transporter" evidence="5">
    <location>
        <begin position="23"/>
        <end position="267"/>
    </location>
</feature>
<dbReference type="InterPro" id="IPR003439">
    <property type="entry name" value="ABC_transporter-like_ATP-bd"/>
</dbReference>
<dbReference type="GeneID" id="71856180"/>
<evidence type="ECO:0000256" key="3">
    <source>
        <dbReference type="ARBA" id="ARBA00022840"/>
    </source>
</evidence>
<dbReference type="InterPro" id="IPR015854">
    <property type="entry name" value="ABC_transpr_LolD-like"/>
</dbReference>
<comment type="caution">
    <text evidence="6">The sequence shown here is derived from an EMBL/GenBank/DDBJ whole genome shotgun (WGS) entry which is preliminary data.</text>
</comment>
<dbReference type="Proteomes" id="UP001595821">
    <property type="component" value="Unassembled WGS sequence"/>
</dbReference>
<dbReference type="Pfam" id="PF00005">
    <property type="entry name" value="ABC_tran"/>
    <property type="match status" value="1"/>
</dbReference>
<keyword evidence="2" id="KW-0547">Nucleotide-binding</keyword>
<dbReference type="GO" id="GO:0005524">
    <property type="term" value="F:ATP binding"/>
    <property type="evidence" value="ECO:0007669"/>
    <property type="project" value="UniProtKB-KW"/>
</dbReference>
<evidence type="ECO:0000256" key="1">
    <source>
        <dbReference type="ARBA" id="ARBA00022448"/>
    </source>
</evidence>
<reference evidence="6 7" key="1">
    <citation type="journal article" date="2014" name="Int. J. Syst. Evol. Microbiol.">
        <title>Complete genome sequence of Corynebacterium casei LMG S-19264T (=DSM 44701T), isolated from a smear-ripened cheese.</title>
        <authorList>
            <consortium name="US DOE Joint Genome Institute (JGI-PGF)"/>
            <person name="Walter F."/>
            <person name="Albersmeier A."/>
            <person name="Kalinowski J."/>
            <person name="Ruckert C."/>
        </authorList>
    </citation>
    <scope>NUCLEOTIDE SEQUENCE [LARGE SCALE GENOMIC DNA]</scope>
    <source>
        <strain evidence="6 7">IBRC-M 10912</strain>
    </source>
</reference>
<keyword evidence="3 6" id="KW-0067">ATP-binding</keyword>
<protein>
    <submittedName>
        <fullName evidence="6">ABC transporter ATP-binding protein</fullName>
    </submittedName>
</protein>
<dbReference type="SUPFAM" id="SSF52540">
    <property type="entry name" value="P-loop containing nucleoside triphosphate hydrolases"/>
    <property type="match status" value="1"/>
</dbReference>
<name>A0ABD5NVE4_9EURY</name>
<dbReference type="InterPro" id="IPR027417">
    <property type="entry name" value="P-loop_NTPase"/>
</dbReference>
<gene>
    <name evidence="6" type="ORF">ACFOZ7_03470</name>
</gene>
<keyword evidence="1" id="KW-0813">Transport</keyword>
<evidence type="ECO:0000259" key="5">
    <source>
        <dbReference type="PROSITE" id="PS50893"/>
    </source>
</evidence>
<dbReference type="CDD" id="cd03255">
    <property type="entry name" value="ABC_MJ0796_LolCDE_FtsE"/>
    <property type="match status" value="1"/>
</dbReference>
<dbReference type="RefSeq" id="WP_246975160.1">
    <property type="nucleotide sequence ID" value="NZ_CP095398.1"/>
</dbReference>
<proteinExistence type="predicted"/>
<dbReference type="AlphaFoldDB" id="A0ABD5NVE4"/>
<organism evidence="6 7">
    <name type="scientific">Natribaculum luteum</name>
    <dbReference type="NCBI Taxonomy" id="1586232"/>
    <lineage>
        <taxon>Archaea</taxon>
        <taxon>Methanobacteriati</taxon>
        <taxon>Methanobacteriota</taxon>
        <taxon>Stenosarchaea group</taxon>
        <taxon>Halobacteria</taxon>
        <taxon>Halobacteriales</taxon>
        <taxon>Natrialbaceae</taxon>
        <taxon>Natribaculum</taxon>
    </lineage>
</organism>
<dbReference type="PROSITE" id="PS50893">
    <property type="entry name" value="ABC_TRANSPORTER_2"/>
    <property type="match status" value="1"/>
</dbReference>
<dbReference type="InterPro" id="IPR017871">
    <property type="entry name" value="ABC_transporter-like_CS"/>
</dbReference>
<evidence type="ECO:0000313" key="6">
    <source>
        <dbReference type="EMBL" id="MFC4246059.1"/>
    </source>
</evidence>
<evidence type="ECO:0000256" key="2">
    <source>
        <dbReference type="ARBA" id="ARBA00022741"/>
    </source>
</evidence>
<dbReference type="EMBL" id="JBHSDJ010000009">
    <property type="protein sequence ID" value="MFC4246059.1"/>
    <property type="molecule type" value="Genomic_DNA"/>
</dbReference>
<dbReference type="InterPro" id="IPR003593">
    <property type="entry name" value="AAA+_ATPase"/>
</dbReference>